<dbReference type="Gene3D" id="2.60.34.10">
    <property type="entry name" value="Substrate Binding Domain Of DNAk, Chain A, domain 1"/>
    <property type="match status" value="1"/>
</dbReference>
<comment type="function">
    <text evidence="7">Acts as a chaperone.</text>
</comment>
<dbReference type="InterPro" id="IPR029047">
    <property type="entry name" value="HSP70_peptide-bd_sf"/>
</dbReference>
<dbReference type="Proteomes" id="UP001596379">
    <property type="component" value="Unassembled WGS sequence"/>
</dbReference>
<dbReference type="PROSITE" id="PS00297">
    <property type="entry name" value="HSP70_1"/>
    <property type="match status" value="1"/>
</dbReference>
<gene>
    <name evidence="7 11" type="primary">dnaK</name>
    <name evidence="11" type="ORF">ACFQO0_11565</name>
</gene>
<dbReference type="NCBIfam" id="NF001413">
    <property type="entry name" value="PRK00290.1"/>
    <property type="match status" value="1"/>
</dbReference>
<keyword evidence="6 7" id="KW-0346">Stress response</keyword>
<keyword evidence="7" id="KW-0143">Chaperone</keyword>
<evidence type="ECO:0000256" key="1">
    <source>
        <dbReference type="ARBA" id="ARBA00007381"/>
    </source>
</evidence>
<organism evidence="11 12">
    <name type="scientific">Herminiimonas aquatilis</name>
    <dbReference type="NCBI Taxonomy" id="345342"/>
    <lineage>
        <taxon>Bacteria</taxon>
        <taxon>Pseudomonadati</taxon>
        <taxon>Pseudomonadota</taxon>
        <taxon>Betaproteobacteria</taxon>
        <taxon>Burkholderiales</taxon>
        <taxon>Oxalobacteraceae</taxon>
        <taxon>Herminiimonas</taxon>
    </lineage>
</organism>
<dbReference type="Gene3D" id="3.90.640.10">
    <property type="entry name" value="Actin, Chain A, domain 4"/>
    <property type="match status" value="1"/>
</dbReference>
<dbReference type="InterPro" id="IPR043129">
    <property type="entry name" value="ATPase_NBD"/>
</dbReference>
<dbReference type="Pfam" id="PF00012">
    <property type="entry name" value="HSP70"/>
    <property type="match status" value="1"/>
</dbReference>
<dbReference type="NCBIfam" id="TIGR02350">
    <property type="entry name" value="prok_dnaK"/>
    <property type="match status" value="1"/>
</dbReference>
<dbReference type="InterPro" id="IPR018181">
    <property type="entry name" value="Heat_shock_70_CS"/>
</dbReference>
<comment type="similarity">
    <text evidence="1 7 8">Belongs to the heat shock protein 70 family.</text>
</comment>
<evidence type="ECO:0000256" key="10">
    <source>
        <dbReference type="SAM" id="MobiDB-lite"/>
    </source>
</evidence>
<feature type="compositionally biased region" description="Basic and acidic residues" evidence="10">
    <location>
        <begin position="625"/>
        <end position="647"/>
    </location>
</feature>
<dbReference type="PROSITE" id="PS01036">
    <property type="entry name" value="HSP70_3"/>
    <property type="match status" value="1"/>
</dbReference>
<dbReference type="Gene3D" id="3.30.420.40">
    <property type="match status" value="2"/>
</dbReference>
<keyword evidence="3 7" id="KW-0597">Phosphoprotein</keyword>
<reference evidence="12" key="1">
    <citation type="journal article" date="2019" name="Int. J. Syst. Evol. Microbiol.">
        <title>The Global Catalogue of Microorganisms (GCM) 10K type strain sequencing project: providing services to taxonomists for standard genome sequencing and annotation.</title>
        <authorList>
            <consortium name="The Broad Institute Genomics Platform"/>
            <consortium name="The Broad Institute Genome Sequencing Center for Infectious Disease"/>
            <person name="Wu L."/>
            <person name="Ma J."/>
        </authorList>
    </citation>
    <scope>NUCLEOTIDE SEQUENCE [LARGE SCALE GENOMIC DNA]</scope>
    <source>
        <strain evidence="12">CCUG 36956</strain>
    </source>
</reference>
<evidence type="ECO:0000313" key="11">
    <source>
        <dbReference type="EMBL" id="MFC7299072.1"/>
    </source>
</evidence>
<evidence type="ECO:0000256" key="2">
    <source>
        <dbReference type="ARBA" id="ARBA00014415"/>
    </source>
</evidence>
<keyword evidence="12" id="KW-1185">Reference proteome</keyword>
<proteinExistence type="evidence at transcript level"/>
<name>A0ABW2J7M9_9BURK</name>
<evidence type="ECO:0000256" key="5">
    <source>
        <dbReference type="ARBA" id="ARBA00022840"/>
    </source>
</evidence>
<dbReference type="SUPFAM" id="SSF100934">
    <property type="entry name" value="Heat shock protein 70kD (HSP70), C-terminal subdomain"/>
    <property type="match status" value="1"/>
</dbReference>
<dbReference type="SUPFAM" id="SSF53067">
    <property type="entry name" value="Actin-like ATPase domain"/>
    <property type="match status" value="2"/>
</dbReference>
<dbReference type="InterPro" id="IPR012725">
    <property type="entry name" value="Chaperone_DnaK"/>
</dbReference>
<feature type="compositionally biased region" description="Low complexity" evidence="10">
    <location>
        <begin position="608"/>
        <end position="624"/>
    </location>
</feature>
<protein>
    <recommendedName>
        <fullName evidence="2 7">Chaperone protein DnaK</fullName>
    </recommendedName>
    <alternativeName>
        <fullName evidence="7">HSP70</fullName>
    </alternativeName>
    <alternativeName>
        <fullName evidence="7">Heat shock 70 kDa protein</fullName>
    </alternativeName>
    <alternativeName>
        <fullName evidence="7">Heat shock protein 70</fullName>
    </alternativeName>
</protein>
<evidence type="ECO:0000256" key="9">
    <source>
        <dbReference type="SAM" id="Coils"/>
    </source>
</evidence>
<dbReference type="SUPFAM" id="SSF100920">
    <property type="entry name" value="Heat shock protein 70kD (HSP70), peptide-binding domain"/>
    <property type="match status" value="1"/>
</dbReference>
<keyword evidence="9" id="KW-0175">Coiled coil</keyword>
<dbReference type="NCBIfam" id="NF003520">
    <property type="entry name" value="PRK05183.1"/>
    <property type="match status" value="1"/>
</dbReference>
<evidence type="ECO:0000256" key="8">
    <source>
        <dbReference type="RuleBase" id="RU003322"/>
    </source>
</evidence>
<keyword evidence="4 7" id="KW-0547">Nucleotide-binding</keyword>
<dbReference type="InterPro" id="IPR013126">
    <property type="entry name" value="Hsp_70_fam"/>
</dbReference>
<dbReference type="PRINTS" id="PR00301">
    <property type="entry name" value="HEATSHOCK70"/>
</dbReference>
<evidence type="ECO:0000256" key="4">
    <source>
        <dbReference type="ARBA" id="ARBA00022741"/>
    </source>
</evidence>
<evidence type="ECO:0000256" key="3">
    <source>
        <dbReference type="ARBA" id="ARBA00022553"/>
    </source>
</evidence>
<feature type="modified residue" description="Phosphothreonine; by autocatalysis" evidence="7">
    <location>
        <position position="200"/>
    </location>
</feature>
<dbReference type="InterPro" id="IPR029048">
    <property type="entry name" value="HSP70_C_sf"/>
</dbReference>
<evidence type="ECO:0000256" key="7">
    <source>
        <dbReference type="HAMAP-Rule" id="MF_00332"/>
    </source>
</evidence>
<evidence type="ECO:0000313" key="12">
    <source>
        <dbReference type="Proteomes" id="UP001596379"/>
    </source>
</evidence>
<dbReference type="PANTHER" id="PTHR19375">
    <property type="entry name" value="HEAT SHOCK PROTEIN 70KDA"/>
    <property type="match status" value="1"/>
</dbReference>
<feature type="region of interest" description="Disordered" evidence="10">
    <location>
        <begin position="608"/>
        <end position="647"/>
    </location>
</feature>
<evidence type="ECO:0000256" key="6">
    <source>
        <dbReference type="ARBA" id="ARBA00023016"/>
    </source>
</evidence>
<feature type="coiled-coil region" evidence="9">
    <location>
        <begin position="510"/>
        <end position="537"/>
    </location>
</feature>
<comment type="induction">
    <text evidence="7">By stress conditions e.g. heat shock.</text>
</comment>
<dbReference type="PROSITE" id="PS00329">
    <property type="entry name" value="HSP70_2"/>
    <property type="match status" value="1"/>
</dbReference>
<accession>A0ABW2J7M9</accession>
<dbReference type="EMBL" id="JBHTCC010000002">
    <property type="protein sequence ID" value="MFC7299072.1"/>
    <property type="molecule type" value="Genomic_DNA"/>
</dbReference>
<dbReference type="RefSeq" id="WP_382234761.1">
    <property type="nucleotide sequence ID" value="NZ_JBHTCC010000002.1"/>
</dbReference>
<keyword evidence="5 7" id="KW-0067">ATP-binding</keyword>
<comment type="caution">
    <text evidence="11">The sequence shown here is derived from an EMBL/GenBank/DDBJ whole genome shotgun (WGS) entry which is preliminary data.</text>
</comment>
<dbReference type="CDD" id="cd10234">
    <property type="entry name" value="ASKHA_NBD_HSP70_DnaK-like"/>
    <property type="match status" value="1"/>
</dbReference>
<sequence length="647" mass="69550">MGKIIGIDLGTTNSCVAIMEGGKPKVIENSEGARTTPSVIAYQEDGEILVGAPAKRQAVTNPKNTLYAVKRLIGRKFDEKEVQKDIGMMPYQIVKADNGDAWISVRDKKLAAQQISAEILRKMKKTAEDYLGEEVTEAVITVPAYFNDAQRQATKDAGRIAGLDVKRIINEPTAAALAFGLDKGGKGDRKIAVYDLGGGTFDISIIEIADVDGEMQFEVLSTNGDTFLGGEDFDQRIIDYIIDEFKKINGLDLSKDAIALQRIKASAERAKIELSSSQQTEINEPYIAMANGAPVHLNLKITRAKLESLVEELIAKTIEPCKMAIKDAGVKVSDIDDIILVGGMTRMPKVQETVKDFFGKEPRKDVNPDEAVAVGAAIQGSVLSGDRKDLLLLDVTPLSLGIETLGGVMTKMIQKNTTIPTKFSQVFSTADDNQPAVTIKVYQGEREMAVGNKGLGEFNLEGIPPSARGTPQIEVTFDIDANGILHVGAKDKATGKENKITIKANSGLTEEEIQKMVQDAEANAEEDKRLKEVAEAHNQGDALVHSTRKSLAEYGDKLETGEKEKIEAAIKDLEDALKGSDKAAIDEKSAALSAAAQKLGEKMYADMQAQQAAGAGAADAGADAGHAEAKAQQDDVVDADFKEVKDK</sequence>
<dbReference type="HAMAP" id="MF_00332">
    <property type="entry name" value="DnaK"/>
    <property type="match status" value="1"/>
</dbReference>
<dbReference type="Gene3D" id="1.20.1270.10">
    <property type="match status" value="1"/>
</dbReference>